<evidence type="ECO:0000256" key="1">
    <source>
        <dbReference type="SAM" id="MobiDB-lite"/>
    </source>
</evidence>
<protein>
    <submittedName>
        <fullName evidence="2">Uncharacterized protein</fullName>
    </submittedName>
</protein>
<keyword evidence="3" id="KW-1185">Reference proteome</keyword>
<feature type="region of interest" description="Disordered" evidence="1">
    <location>
        <begin position="1"/>
        <end position="44"/>
    </location>
</feature>
<dbReference type="EMBL" id="CM035416">
    <property type="protein sequence ID" value="KAH7426035.1"/>
    <property type="molecule type" value="Genomic_DNA"/>
</dbReference>
<organism evidence="2 3">
    <name type="scientific">Ceratopteris richardii</name>
    <name type="common">Triangle waterfern</name>
    <dbReference type="NCBI Taxonomy" id="49495"/>
    <lineage>
        <taxon>Eukaryota</taxon>
        <taxon>Viridiplantae</taxon>
        <taxon>Streptophyta</taxon>
        <taxon>Embryophyta</taxon>
        <taxon>Tracheophyta</taxon>
        <taxon>Polypodiopsida</taxon>
        <taxon>Polypodiidae</taxon>
        <taxon>Polypodiales</taxon>
        <taxon>Pteridineae</taxon>
        <taxon>Pteridaceae</taxon>
        <taxon>Parkerioideae</taxon>
        <taxon>Ceratopteris</taxon>
    </lineage>
</organism>
<accession>A0A8T2TX83</accession>
<dbReference type="AlphaFoldDB" id="A0A8T2TX83"/>
<dbReference type="Proteomes" id="UP000825935">
    <property type="component" value="Chromosome 11"/>
</dbReference>
<proteinExistence type="predicted"/>
<reference evidence="2" key="1">
    <citation type="submission" date="2021-08" db="EMBL/GenBank/DDBJ databases">
        <title>WGS assembly of Ceratopteris richardii.</title>
        <authorList>
            <person name="Marchant D.B."/>
            <person name="Chen G."/>
            <person name="Jenkins J."/>
            <person name="Shu S."/>
            <person name="Leebens-Mack J."/>
            <person name="Grimwood J."/>
            <person name="Schmutz J."/>
            <person name="Soltis P."/>
            <person name="Soltis D."/>
            <person name="Chen Z.-H."/>
        </authorList>
    </citation>
    <scope>NUCLEOTIDE SEQUENCE</scope>
    <source>
        <strain evidence="2">Whitten #5841</strain>
        <tissue evidence="2">Leaf</tissue>
    </source>
</reference>
<evidence type="ECO:0000313" key="2">
    <source>
        <dbReference type="EMBL" id="KAH7426035.1"/>
    </source>
</evidence>
<feature type="compositionally biased region" description="Polar residues" evidence="1">
    <location>
        <begin position="33"/>
        <end position="44"/>
    </location>
</feature>
<feature type="compositionally biased region" description="Basic and acidic residues" evidence="1">
    <location>
        <begin position="1"/>
        <end position="20"/>
    </location>
</feature>
<feature type="region of interest" description="Disordered" evidence="1">
    <location>
        <begin position="323"/>
        <end position="368"/>
    </location>
</feature>
<sequence length="402" mass="44715">MADKDKEAKIFLPTNEHKEDEIQEMNEAEDSTDNQGSKFVPSESLQSISASQRTNEFSYNSLDSQCANKGLFIHAHLDLPAERERLSHLFSPKQLITIGLHEFSKVPLSDQPDHKEVINFFKHFPRFRDGKLSLKIIELAMGAHTPTLPTLICTYSGILEGELLTKCKASFDEKPVAYAKAILLHAFKFYFLLKNMKGKLTFTNLFICDGLMCMLYSKPFPYHMLWYSVIDKRKCFVTTSNRRASTFHVFSPCIFTWLRTLPTWHTNITSLPSANQANPPSEGPSKKSSCALRSKLHPFSKKRAKIVANSRASLDSLALSEKGYARPKSGKKLSFPPPTSSKTHAPTPHSHSDTPTTSTPTPSIVTPIPSTASIVTPILSHPAASTIPSHTPMSTTTTTPPI</sequence>
<feature type="compositionally biased region" description="Low complexity" evidence="1">
    <location>
        <begin position="343"/>
        <end position="368"/>
    </location>
</feature>
<evidence type="ECO:0000313" key="3">
    <source>
        <dbReference type="Proteomes" id="UP000825935"/>
    </source>
</evidence>
<comment type="caution">
    <text evidence="2">The sequence shown here is derived from an EMBL/GenBank/DDBJ whole genome shotgun (WGS) entry which is preliminary data.</text>
</comment>
<feature type="region of interest" description="Disordered" evidence="1">
    <location>
        <begin position="382"/>
        <end position="402"/>
    </location>
</feature>
<gene>
    <name evidence="2" type="ORF">KP509_11G082100</name>
</gene>
<name>A0A8T2TX83_CERRI</name>
<feature type="compositionally biased region" description="Low complexity" evidence="1">
    <location>
        <begin position="385"/>
        <end position="402"/>
    </location>
</feature>
<feature type="compositionally biased region" description="Acidic residues" evidence="1">
    <location>
        <begin position="21"/>
        <end position="32"/>
    </location>
</feature>